<reference evidence="1" key="1">
    <citation type="submission" date="2025-08" db="UniProtKB">
        <authorList>
            <consortium name="Ensembl"/>
        </authorList>
    </citation>
    <scope>IDENTIFICATION</scope>
</reference>
<dbReference type="GeneTree" id="ENSGT00940000169175"/>
<dbReference type="AlphaFoldDB" id="A0A9J7X201"/>
<accession>A0A9J7X201</accession>
<organism evidence="1 2">
    <name type="scientific">Cyprinus carpio carpio</name>
    <dbReference type="NCBI Taxonomy" id="630221"/>
    <lineage>
        <taxon>Eukaryota</taxon>
        <taxon>Metazoa</taxon>
        <taxon>Chordata</taxon>
        <taxon>Craniata</taxon>
        <taxon>Vertebrata</taxon>
        <taxon>Euteleostomi</taxon>
        <taxon>Actinopterygii</taxon>
        <taxon>Neopterygii</taxon>
        <taxon>Teleostei</taxon>
        <taxon>Ostariophysi</taxon>
        <taxon>Cypriniformes</taxon>
        <taxon>Cyprinidae</taxon>
        <taxon>Cyprininae</taxon>
        <taxon>Cyprinus</taxon>
    </lineage>
</organism>
<dbReference type="InterPro" id="IPR035979">
    <property type="entry name" value="RBD_domain_sf"/>
</dbReference>
<name>A0A9J7X201_CYPCA</name>
<reference evidence="1" key="2">
    <citation type="submission" date="2025-09" db="UniProtKB">
        <authorList>
            <consortium name="Ensembl"/>
        </authorList>
    </citation>
    <scope>IDENTIFICATION</scope>
</reference>
<evidence type="ECO:0000313" key="1">
    <source>
        <dbReference type="Ensembl" id="ENSCCRP00000100360.1"/>
    </source>
</evidence>
<dbReference type="SUPFAM" id="SSF54928">
    <property type="entry name" value="RNA-binding domain, RBD"/>
    <property type="match status" value="1"/>
</dbReference>
<dbReference type="GO" id="GO:0003676">
    <property type="term" value="F:nucleic acid binding"/>
    <property type="evidence" value="ECO:0007669"/>
    <property type="project" value="InterPro"/>
</dbReference>
<protein>
    <submittedName>
        <fullName evidence="1">Uncharacterized protein</fullName>
    </submittedName>
</protein>
<sequence length="92" mass="10391">ESVLPLSIPSKKVLLSNVPPFISDETLVRIMSRYGKLVSPIKMIPIGCGSPLLKHVVSFRRFGLFTNKEVYRLKKIVRKFTSDDANEESEKA</sequence>
<dbReference type="Proteomes" id="UP001108240">
    <property type="component" value="Unplaced"/>
</dbReference>
<dbReference type="Ensembl" id="ENSCCRT00000203353.1">
    <property type="protein sequence ID" value="ENSCCRP00000100360.1"/>
    <property type="gene ID" value="ENSCCRG00000053356.1"/>
</dbReference>
<keyword evidence="2" id="KW-1185">Reference proteome</keyword>
<proteinExistence type="predicted"/>
<evidence type="ECO:0000313" key="2">
    <source>
        <dbReference type="Proteomes" id="UP001108240"/>
    </source>
</evidence>